<evidence type="ECO:0000256" key="1">
    <source>
        <dbReference type="SAM" id="Phobius"/>
    </source>
</evidence>
<keyword evidence="3" id="KW-1185">Reference proteome</keyword>
<organism evidence="2 3">
    <name type="scientific">Cellulomonas bogoriensis 69B4 = DSM 16987</name>
    <dbReference type="NCBI Taxonomy" id="1386082"/>
    <lineage>
        <taxon>Bacteria</taxon>
        <taxon>Bacillati</taxon>
        <taxon>Actinomycetota</taxon>
        <taxon>Actinomycetes</taxon>
        <taxon>Micrococcales</taxon>
        <taxon>Cellulomonadaceae</taxon>
        <taxon>Cellulomonas</taxon>
    </lineage>
</organism>
<sequence>MDESTTEPKPPRREWAVTFSTLTIMAGCLIAAAVLTALVYVALAGVPEEELLAAGITVPGARVAFTVGGAAFAAFLLLGPAIGFVLTWLLREVRNQSVHVLVFAAAGAALGVVTAFVLGVPEIAFMTAGLVGASSAAGRAAISPFARV</sequence>
<protein>
    <submittedName>
        <fullName evidence="2">Uncharacterized protein</fullName>
    </submittedName>
</protein>
<feature type="transmembrane region" description="Helical" evidence="1">
    <location>
        <begin position="97"/>
        <end position="117"/>
    </location>
</feature>
<comment type="caution">
    <text evidence="2">The sequence shown here is derived from an EMBL/GenBank/DDBJ whole genome shotgun (WGS) entry which is preliminary data.</text>
</comment>
<evidence type="ECO:0000313" key="2">
    <source>
        <dbReference type="EMBL" id="KGM13855.1"/>
    </source>
</evidence>
<keyword evidence="1" id="KW-0472">Membrane</keyword>
<feature type="transmembrane region" description="Helical" evidence="1">
    <location>
        <begin position="63"/>
        <end position="90"/>
    </location>
</feature>
<accession>A0A0A0C109</accession>
<feature type="transmembrane region" description="Helical" evidence="1">
    <location>
        <begin position="21"/>
        <end position="43"/>
    </location>
</feature>
<evidence type="ECO:0000313" key="3">
    <source>
        <dbReference type="Proteomes" id="UP000054314"/>
    </source>
</evidence>
<proteinExistence type="predicted"/>
<gene>
    <name evidence="2" type="ORF">N869_09095</name>
</gene>
<keyword evidence="1" id="KW-0812">Transmembrane</keyword>
<keyword evidence="1" id="KW-1133">Transmembrane helix</keyword>
<dbReference type="Proteomes" id="UP000054314">
    <property type="component" value="Unassembled WGS sequence"/>
</dbReference>
<reference evidence="2 3" key="1">
    <citation type="submission" date="2013-08" db="EMBL/GenBank/DDBJ databases">
        <title>Genome sequencing of Cellulomonas bogoriensis 69B4.</title>
        <authorList>
            <person name="Chen F."/>
            <person name="Li Y."/>
            <person name="Wang G."/>
        </authorList>
    </citation>
    <scope>NUCLEOTIDE SEQUENCE [LARGE SCALE GENOMIC DNA]</scope>
    <source>
        <strain evidence="2 3">69B4</strain>
    </source>
</reference>
<name>A0A0A0C109_9CELL</name>
<dbReference type="AlphaFoldDB" id="A0A0A0C109"/>
<dbReference type="RefSeq" id="WP_035058147.1">
    <property type="nucleotide sequence ID" value="NZ_AXCZ01000022.1"/>
</dbReference>
<dbReference type="EMBL" id="AXCZ01000022">
    <property type="protein sequence ID" value="KGM13855.1"/>
    <property type="molecule type" value="Genomic_DNA"/>
</dbReference>